<organism evidence="1 2">
    <name type="scientific">Candidatus Mediterraneibacter faecigallinarum</name>
    <dbReference type="NCBI Taxonomy" id="2838669"/>
    <lineage>
        <taxon>Bacteria</taxon>
        <taxon>Bacillati</taxon>
        <taxon>Bacillota</taxon>
        <taxon>Clostridia</taxon>
        <taxon>Lachnospirales</taxon>
        <taxon>Lachnospiraceae</taxon>
        <taxon>Mediterraneibacter</taxon>
    </lineage>
</organism>
<accession>A0A9D2NYH3</accession>
<evidence type="ECO:0000313" key="2">
    <source>
        <dbReference type="Proteomes" id="UP000823894"/>
    </source>
</evidence>
<sequence>MFSGFLKKKKAASTPYDPALKRPVIRCSICTGEQVAGFQRLDDGGFEEVMLIRNEADLRLFREQYNIVGSIEKIY</sequence>
<proteinExistence type="predicted"/>
<comment type="caution">
    <text evidence="1">The sequence shown here is derived from an EMBL/GenBank/DDBJ whole genome shotgun (WGS) entry which is preliminary data.</text>
</comment>
<protein>
    <submittedName>
        <fullName evidence="1">Aspartate dehydrogenase</fullName>
    </submittedName>
</protein>
<reference evidence="1" key="2">
    <citation type="submission" date="2021-04" db="EMBL/GenBank/DDBJ databases">
        <authorList>
            <person name="Gilroy R."/>
        </authorList>
    </citation>
    <scope>NUCLEOTIDE SEQUENCE</scope>
    <source>
        <strain evidence="1">ChiGjej1B1-1692</strain>
    </source>
</reference>
<dbReference type="AlphaFoldDB" id="A0A9D2NYH3"/>
<reference evidence="1" key="1">
    <citation type="journal article" date="2021" name="PeerJ">
        <title>Extensive microbial diversity within the chicken gut microbiome revealed by metagenomics and culture.</title>
        <authorList>
            <person name="Gilroy R."/>
            <person name="Ravi A."/>
            <person name="Getino M."/>
            <person name="Pursley I."/>
            <person name="Horton D.L."/>
            <person name="Alikhan N.F."/>
            <person name="Baker D."/>
            <person name="Gharbi K."/>
            <person name="Hall N."/>
            <person name="Watson M."/>
            <person name="Adriaenssens E.M."/>
            <person name="Foster-Nyarko E."/>
            <person name="Jarju S."/>
            <person name="Secka A."/>
            <person name="Antonio M."/>
            <person name="Oren A."/>
            <person name="Chaudhuri R.R."/>
            <person name="La Ragione R."/>
            <person name="Hildebrand F."/>
            <person name="Pallen M.J."/>
        </authorList>
    </citation>
    <scope>NUCLEOTIDE SEQUENCE</scope>
    <source>
        <strain evidence="1">ChiGjej1B1-1692</strain>
    </source>
</reference>
<dbReference type="Proteomes" id="UP000823894">
    <property type="component" value="Unassembled WGS sequence"/>
</dbReference>
<evidence type="ECO:0000313" key="1">
    <source>
        <dbReference type="EMBL" id="HJC39665.1"/>
    </source>
</evidence>
<gene>
    <name evidence="1" type="ORF">H9757_11490</name>
</gene>
<dbReference type="EMBL" id="DWWK01000191">
    <property type="protein sequence ID" value="HJC39665.1"/>
    <property type="molecule type" value="Genomic_DNA"/>
</dbReference>
<name>A0A9D2NYH3_9FIRM</name>